<dbReference type="PROSITE" id="PS51698">
    <property type="entry name" value="U_BOX"/>
    <property type="match status" value="1"/>
</dbReference>
<dbReference type="EMBL" id="CACTIH010001835">
    <property type="protein sequence ID" value="CAA2965104.1"/>
    <property type="molecule type" value="Genomic_DNA"/>
</dbReference>
<sequence>MAKSGVFEGDPGMASKAMGLKRELQKLVKAIVDDEDVNLEAIDKAQQMLSALKELKLKKILSLNFHNNHRDEVVSGAVPEEFKCPLSKELMRDPVIVATGQVRDFTSINQMCFGLYHFSVEIVCN</sequence>
<reference evidence="4 5" key="1">
    <citation type="submission" date="2019-12" db="EMBL/GenBank/DDBJ databases">
        <authorList>
            <person name="Alioto T."/>
            <person name="Alioto T."/>
            <person name="Gomez Garrido J."/>
        </authorList>
    </citation>
    <scope>NUCLEOTIDE SEQUENCE [LARGE SCALE GENOMIC DNA]</scope>
</reference>
<name>A0A8S0QEE3_OLEEU</name>
<dbReference type="AlphaFoldDB" id="A0A8S0QEE3"/>
<dbReference type="SUPFAM" id="SSF57850">
    <property type="entry name" value="RING/U-box"/>
    <property type="match status" value="1"/>
</dbReference>
<evidence type="ECO:0000256" key="2">
    <source>
        <dbReference type="ARBA" id="ARBA00022679"/>
    </source>
</evidence>
<dbReference type="InterPro" id="IPR013083">
    <property type="entry name" value="Znf_RING/FYVE/PHD"/>
</dbReference>
<dbReference type="InterPro" id="IPR003613">
    <property type="entry name" value="Ubox_domain"/>
</dbReference>
<accession>A0A8S0QEE3</accession>
<dbReference type="Gene3D" id="3.30.40.10">
    <property type="entry name" value="Zinc/RING finger domain, C3HC4 (zinc finger)"/>
    <property type="match status" value="1"/>
</dbReference>
<dbReference type="GO" id="GO:0016567">
    <property type="term" value="P:protein ubiquitination"/>
    <property type="evidence" value="ECO:0007669"/>
    <property type="project" value="InterPro"/>
</dbReference>
<feature type="domain" description="U-box" evidence="3">
    <location>
        <begin position="77"/>
        <end position="125"/>
    </location>
</feature>
<dbReference type="OrthoDB" id="1740906at2759"/>
<dbReference type="GO" id="GO:0004842">
    <property type="term" value="F:ubiquitin-protein transferase activity"/>
    <property type="evidence" value="ECO:0007669"/>
    <property type="project" value="InterPro"/>
</dbReference>
<organism evidence="4 5">
    <name type="scientific">Olea europaea subsp. europaea</name>
    <dbReference type="NCBI Taxonomy" id="158383"/>
    <lineage>
        <taxon>Eukaryota</taxon>
        <taxon>Viridiplantae</taxon>
        <taxon>Streptophyta</taxon>
        <taxon>Embryophyta</taxon>
        <taxon>Tracheophyta</taxon>
        <taxon>Spermatophyta</taxon>
        <taxon>Magnoliopsida</taxon>
        <taxon>eudicotyledons</taxon>
        <taxon>Gunneridae</taxon>
        <taxon>Pentapetalae</taxon>
        <taxon>asterids</taxon>
        <taxon>lamiids</taxon>
        <taxon>Lamiales</taxon>
        <taxon>Oleaceae</taxon>
        <taxon>Oleeae</taxon>
        <taxon>Olea</taxon>
    </lineage>
</organism>
<gene>
    <name evidence="4" type="ORF">OLEA9_A008111</name>
</gene>
<evidence type="ECO:0000313" key="4">
    <source>
        <dbReference type="EMBL" id="CAA2965104.1"/>
    </source>
</evidence>
<proteinExistence type="predicted"/>
<keyword evidence="5" id="KW-1185">Reference proteome</keyword>
<evidence type="ECO:0000259" key="3">
    <source>
        <dbReference type="PROSITE" id="PS51698"/>
    </source>
</evidence>
<comment type="pathway">
    <text evidence="1">Protein modification; protein ubiquitination.</text>
</comment>
<dbReference type="Pfam" id="PF04564">
    <property type="entry name" value="U-box"/>
    <property type="match status" value="1"/>
</dbReference>
<dbReference type="Gramene" id="OE9A008111T1">
    <property type="protein sequence ID" value="OE9A008111C1"/>
    <property type="gene ID" value="OE9A008111"/>
</dbReference>
<dbReference type="Proteomes" id="UP000594638">
    <property type="component" value="Unassembled WGS sequence"/>
</dbReference>
<protein>
    <submittedName>
        <fullName evidence="4">U-box domain-containing 9</fullName>
    </submittedName>
</protein>
<evidence type="ECO:0000313" key="5">
    <source>
        <dbReference type="Proteomes" id="UP000594638"/>
    </source>
</evidence>
<keyword evidence="2" id="KW-0808">Transferase</keyword>
<comment type="caution">
    <text evidence="4">The sequence shown here is derived from an EMBL/GenBank/DDBJ whole genome shotgun (WGS) entry which is preliminary data.</text>
</comment>
<evidence type="ECO:0000256" key="1">
    <source>
        <dbReference type="ARBA" id="ARBA00004906"/>
    </source>
</evidence>